<dbReference type="Pfam" id="PF08592">
    <property type="entry name" value="Anthrone_oxy"/>
    <property type="match status" value="1"/>
</dbReference>
<evidence type="ECO:0000313" key="2">
    <source>
        <dbReference type="EMBL" id="KUJ44199.1"/>
    </source>
</evidence>
<feature type="transmembrane region" description="Helical" evidence="1">
    <location>
        <begin position="79"/>
        <end position="99"/>
    </location>
</feature>
<evidence type="ECO:0000256" key="1">
    <source>
        <dbReference type="SAM" id="Phobius"/>
    </source>
</evidence>
<dbReference type="EMBL" id="LMWI01000002">
    <property type="protein sequence ID" value="KUJ44199.1"/>
    <property type="molecule type" value="Genomic_DNA"/>
</dbReference>
<evidence type="ECO:0000313" key="3">
    <source>
        <dbReference type="Proteomes" id="UP000053246"/>
    </source>
</evidence>
<reference evidence="2 3" key="1">
    <citation type="submission" date="2015-10" db="EMBL/GenBank/DDBJ databases">
        <authorList>
            <person name="Ju K.-S."/>
            <person name="Doroghazi J.R."/>
            <person name="Metcalf W.W."/>
        </authorList>
    </citation>
    <scope>NUCLEOTIDE SEQUENCE [LARGE SCALE GENOMIC DNA]</scope>
    <source>
        <strain evidence="2 3">NRRL B-24793</strain>
    </source>
</reference>
<name>A0A9X0LBM4_9ACTN</name>
<sequence length="154" mass="16253">MALLLPIALFTGGLVAGMLLWSAIGGVPWMRRLSGAEYVRLHRFWSPRFDPLGPIAVVVTAAADLALLTAGTAREARPALTVAVAALTGVVIVSAARAAPLKRRVTALDPDRLPDDFAARDPRAAWQRWNLIRTVLAVGAFAANTVAVGLLLPA</sequence>
<dbReference type="OMA" id="RLPRRTW"/>
<dbReference type="Proteomes" id="UP000053246">
    <property type="component" value="Unassembled WGS sequence"/>
</dbReference>
<keyword evidence="1" id="KW-1133">Transmembrane helix</keyword>
<keyword evidence="1" id="KW-0472">Membrane</keyword>
<accession>A0A9X0LBM4</accession>
<dbReference type="InterPro" id="IPR013901">
    <property type="entry name" value="Anthrone_oxy"/>
</dbReference>
<organism evidence="2 3">
    <name type="scientific">Micromonospora maris</name>
    <dbReference type="NCBI Taxonomy" id="1003110"/>
    <lineage>
        <taxon>Bacteria</taxon>
        <taxon>Bacillati</taxon>
        <taxon>Actinomycetota</taxon>
        <taxon>Actinomycetes</taxon>
        <taxon>Micromonosporales</taxon>
        <taxon>Micromonosporaceae</taxon>
        <taxon>Micromonospora</taxon>
    </lineage>
</organism>
<keyword evidence="3" id="KW-1185">Reference proteome</keyword>
<gene>
    <name evidence="2" type="ORF">ADL17_13295</name>
</gene>
<protein>
    <recommendedName>
        <fullName evidence="4">DUF1772 domain-containing protein</fullName>
    </recommendedName>
</protein>
<dbReference type="RefSeq" id="WP_013733370.1">
    <property type="nucleotide sequence ID" value="NZ_LMWI01000002.1"/>
</dbReference>
<dbReference type="AlphaFoldDB" id="A0A9X0LBM4"/>
<keyword evidence="1" id="KW-0812">Transmembrane</keyword>
<proteinExistence type="predicted"/>
<feature type="transmembrane region" description="Helical" evidence="1">
    <location>
        <begin position="130"/>
        <end position="152"/>
    </location>
</feature>
<comment type="caution">
    <text evidence="2">The sequence shown here is derived from an EMBL/GenBank/DDBJ whole genome shotgun (WGS) entry which is preliminary data.</text>
</comment>
<evidence type="ECO:0008006" key="4">
    <source>
        <dbReference type="Google" id="ProtNLM"/>
    </source>
</evidence>
<feature type="transmembrane region" description="Helical" evidence="1">
    <location>
        <begin position="6"/>
        <end position="30"/>
    </location>
</feature>